<evidence type="ECO:0000313" key="3">
    <source>
        <dbReference type="Proteomes" id="UP000298860"/>
    </source>
</evidence>
<dbReference type="Proteomes" id="UP000298860">
    <property type="component" value="Unassembled WGS sequence"/>
</dbReference>
<dbReference type="AlphaFoldDB" id="A0A4D4J666"/>
<evidence type="ECO:0008006" key="4">
    <source>
        <dbReference type="Google" id="ProtNLM"/>
    </source>
</evidence>
<protein>
    <recommendedName>
        <fullName evidence="4">Carboxypeptidase regulatory-like domain-containing protein</fullName>
    </recommendedName>
</protein>
<feature type="region of interest" description="Disordered" evidence="1">
    <location>
        <begin position="1"/>
        <end position="21"/>
    </location>
</feature>
<accession>A0A4D4J666</accession>
<keyword evidence="3" id="KW-1185">Reference proteome</keyword>
<comment type="caution">
    <text evidence="2">The sequence shown here is derived from an EMBL/GenBank/DDBJ whole genome shotgun (WGS) entry which is preliminary data.</text>
</comment>
<gene>
    <name evidence="2" type="ORF">GTS_18610</name>
</gene>
<dbReference type="EMBL" id="BJFL01000006">
    <property type="protein sequence ID" value="GDY30228.1"/>
    <property type="molecule type" value="Genomic_DNA"/>
</dbReference>
<evidence type="ECO:0000256" key="1">
    <source>
        <dbReference type="SAM" id="MobiDB-lite"/>
    </source>
</evidence>
<name>A0A4D4J666_9PSEU</name>
<reference evidence="3" key="1">
    <citation type="submission" date="2019-04" db="EMBL/GenBank/DDBJ databases">
        <title>Draft genome sequence of Pseudonocardiaceae bacterium SL3-2-4.</title>
        <authorList>
            <person name="Ningsih F."/>
            <person name="Yokota A."/>
            <person name="Sakai Y."/>
            <person name="Nanatani K."/>
            <person name="Yabe S."/>
            <person name="Oetari A."/>
            <person name="Sjamsuridzal W."/>
        </authorList>
    </citation>
    <scope>NUCLEOTIDE SEQUENCE [LARGE SCALE GENOMIC DNA]</scope>
    <source>
        <strain evidence="3">SL3-2-4</strain>
    </source>
</reference>
<proteinExistence type="predicted"/>
<organism evidence="2 3">
    <name type="scientific">Gandjariella thermophila</name>
    <dbReference type="NCBI Taxonomy" id="1931992"/>
    <lineage>
        <taxon>Bacteria</taxon>
        <taxon>Bacillati</taxon>
        <taxon>Actinomycetota</taxon>
        <taxon>Actinomycetes</taxon>
        <taxon>Pseudonocardiales</taxon>
        <taxon>Pseudonocardiaceae</taxon>
        <taxon>Gandjariella</taxon>
    </lineage>
</organism>
<evidence type="ECO:0000313" key="2">
    <source>
        <dbReference type="EMBL" id="GDY30228.1"/>
    </source>
</evidence>
<sequence length="171" mass="18211">MTPTDRPTGWDNGDVSPTNMSGADAQLLAELDELLDIADPVPADLVDRVRFAIDLENLDVEVARWERSDELAGVRSKGRPSTITFTVEDLTVMVSLSPGVGGYRFDGWLVPGGPHTIEVRVDGHGSTSTAADEGGRFALTDVPRGLTQILVHLAAPVGQLVRTVATPTIVL</sequence>